<gene>
    <name evidence="5" type="ORF">A3B56_02875</name>
</gene>
<dbReference type="InterPro" id="IPR014026">
    <property type="entry name" value="UDP-Glc/GDP-Man_DH_dimer"/>
</dbReference>
<dbReference type="InterPro" id="IPR001732">
    <property type="entry name" value="UDP-Glc/GDP-Man_DH_N"/>
</dbReference>
<dbReference type="PIRSF" id="PIRSF500136">
    <property type="entry name" value="UDP_ManNAc_DH"/>
    <property type="match status" value="1"/>
</dbReference>
<accession>A0A1F7JEH9</accession>
<dbReference type="Gene3D" id="3.40.50.720">
    <property type="entry name" value="NAD(P)-binding Rossmann-like Domain"/>
    <property type="match status" value="2"/>
</dbReference>
<dbReference type="SUPFAM" id="SSF48179">
    <property type="entry name" value="6-phosphogluconate dehydrogenase C-terminal domain-like"/>
    <property type="match status" value="1"/>
</dbReference>
<dbReference type="SMART" id="SM00984">
    <property type="entry name" value="UDPG_MGDP_dh_C"/>
    <property type="match status" value="1"/>
</dbReference>
<organism evidence="5 6">
    <name type="scientific">Candidatus Roizmanbacteria bacterium RIFCSPLOWO2_01_FULL_45_11</name>
    <dbReference type="NCBI Taxonomy" id="1802070"/>
    <lineage>
        <taxon>Bacteria</taxon>
        <taxon>Candidatus Roizmaniibacteriota</taxon>
    </lineage>
</organism>
<feature type="domain" description="UDP-glucose/GDP-mannose dehydrogenase C-terminal" evidence="4">
    <location>
        <begin position="313"/>
        <end position="404"/>
    </location>
</feature>
<dbReference type="PANTHER" id="PTHR43491:SF1">
    <property type="entry name" value="UDP-N-ACETYL-D-MANNOSAMINE DEHYDROGENASE"/>
    <property type="match status" value="1"/>
</dbReference>
<evidence type="ECO:0000259" key="4">
    <source>
        <dbReference type="SMART" id="SM00984"/>
    </source>
</evidence>
<evidence type="ECO:0000256" key="1">
    <source>
        <dbReference type="ARBA" id="ARBA00023002"/>
    </source>
</evidence>
<dbReference type="AlphaFoldDB" id="A0A1F7JEH9"/>
<dbReference type="InterPro" id="IPR008927">
    <property type="entry name" value="6-PGluconate_DH-like_C_sf"/>
</dbReference>
<comment type="caution">
    <text evidence="5">The sequence shown here is derived from an EMBL/GenBank/DDBJ whole genome shotgun (WGS) entry which is preliminary data.</text>
</comment>
<evidence type="ECO:0000313" key="6">
    <source>
        <dbReference type="Proteomes" id="UP000178486"/>
    </source>
</evidence>
<dbReference type="GO" id="GO:0051287">
    <property type="term" value="F:NAD binding"/>
    <property type="evidence" value="ECO:0007669"/>
    <property type="project" value="InterPro"/>
</dbReference>
<evidence type="ECO:0000256" key="3">
    <source>
        <dbReference type="PIRNR" id="PIRNR000124"/>
    </source>
</evidence>
<dbReference type="SUPFAM" id="SSF51735">
    <property type="entry name" value="NAD(P)-binding Rossmann-fold domains"/>
    <property type="match status" value="1"/>
</dbReference>
<keyword evidence="2" id="KW-0520">NAD</keyword>
<dbReference type="EMBL" id="MGAU01000043">
    <property type="protein sequence ID" value="OGK54018.1"/>
    <property type="molecule type" value="Genomic_DNA"/>
</dbReference>
<dbReference type="PANTHER" id="PTHR43491">
    <property type="entry name" value="UDP-N-ACETYL-D-MANNOSAMINE DEHYDROGENASE"/>
    <property type="match status" value="1"/>
</dbReference>
<dbReference type="Pfam" id="PF00984">
    <property type="entry name" value="UDPG_MGDP_dh"/>
    <property type="match status" value="1"/>
</dbReference>
<name>A0A1F7JEH9_9BACT</name>
<evidence type="ECO:0000313" key="5">
    <source>
        <dbReference type="EMBL" id="OGK54018.1"/>
    </source>
</evidence>
<dbReference type="InterPro" id="IPR014027">
    <property type="entry name" value="UDP-Glc/GDP-Man_DH_C"/>
</dbReference>
<dbReference type="NCBIfam" id="TIGR03026">
    <property type="entry name" value="NDP-sugDHase"/>
    <property type="match status" value="1"/>
</dbReference>
<dbReference type="GO" id="GO:0016628">
    <property type="term" value="F:oxidoreductase activity, acting on the CH-CH group of donors, NAD or NADP as acceptor"/>
    <property type="evidence" value="ECO:0007669"/>
    <property type="project" value="InterPro"/>
</dbReference>
<dbReference type="Pfam" id="PF03721">
    <property type="entry name" value="UDPG_MGDP_dh_N"/>
    <property type="match status" value="1"/>
</dbReference>
<reference evidence="5 6" key="1">
    <citation type="journal article" date="2016" name="Nat. Commun.">
        <title>Thousands of microbial genomes shed light on interconnected biogeochemical processes in an aquifer system.</title>
        <authorList>
            <person name="Anantharaman K."/>
            <person name="Brown C.T."/>
            <person name="Hug L.A."/>
            <person name="Sharon I."/>
            <person name="Castelle C.J."/>
            <person name="Probst A.J."/>
            <person name="Thomas B.C."/>
            <person name="Singh A."/>
            <person name="Wilkins M.J."/>
            <person name="Karaoz U."/>
            <person name="Brodie E.L."/>
            <person name="Williams K.H."/>
            <person name="Hubbard S.S."/>
            <person name="Banfield J.F."/>
        </authorList>
    </citation>
    <scope>NUCLEOTIDE SEQUENCE [LARGE SCALE GENOMIC DNA]</scope>
</reference>
<protein>
    <recommendedName>
        <fullName evidence="4">UDP-glucose/GDP-mannose dehydrogenase C-terminal domain-containing protein</fullName>
    </recommendedName>
</protein>
<proteinExistence type="inferred from homology"/>
<dbReference type="InterPro" id="IPR028359">
    <property type="entry name" value="UDP_ManNAc/GlcNAc_DH"/>
</dbReference>
<comment type="similarity">
    <text evidence="3">Belongs to the UDP-glucose/GDP-mannose dehydrogenase family.</text>
</comment>
<dbReference type="InterPro" id="IPR017476">
    <property type="entry name" value="UDP-Glc/GDP-Man"/>
</dbReference>
<keyword evidence="1" id="KW-0560">Oxidoreductase</keyword>
<dbReference type="GO" id="GO:0016616">
    <property type="term" value="F:oxidoreductase activity, acting on the CH-OH group of donors, NAD or NADP as acceptor"/>
    <property type="evidence" value="ECO:0007669"/>
    <property type="project" value="InterPro"/>
</dbReference>
<dbReference type="InterPro" id="IPR036220">
    <property type="entry name" value="UDP-Glc/GDP-Man_DH_C_sf"/>
</dbReference>
<dbReference type="SUPFAM" id="SSF52413">
    <property type="entry name" value="UDP-glucose/GDP-mannose dehydrogenase C-terminal domain"/>
    <property type="match status" value="1"/>
</dbReference>
<dbReference type="Pfam" id="PF03720">
    <property type="entry name" value="UDPG_MGDP_dh_C"/>
    <property type="match status" value="1"/>
</dbReference>
<dbReference type="PIRSF" id="PIRSF000124">
    <property type="entry name" value="UDPglc_GDPman_dh"/>
    <property type="match status" value="1"/>
</dbReference>
<evidence type="ECO:0000256" key="2">
    <source>
        <dbReference type="ARBA" id="ARBA00023027"/>
    </source>
</evidence>
<dbReference type="InterPro" id="IPR036291">
    <property type="entry name" value="NAD(P)-bd_dom_sf"/>
</dbReference>
<dbReference type="GO" id="GO:0000271">
    <property type="term" value="P:polysaccharide biosynthetic process"/>
    <property type="evidence" value="ECO:0007669"/>
    <property type="project" value="InterPro"/>
</dbReference>
<dbReference type="Proteomes" id="UP000178486">
    <property type="component" value="Unassembled WGS sequence"/>
</dbReference>
<sequence>MYNSLLDKIDRKKAKIGLIGIGYVGRAIGEGAARAGYTVIGFGRRNEPVEHINSKHIKEFTATTHFEDLAACDIICSCVPTPVNEDKTPDLEPLISSTKRLANILKKGQLIVIESSIAPGMTRSVVLPILNESGLVPEEDYFLAYSPERIDPGNPQFSFSDIPKVVSGYGEQSCQLAYEWYSRIVVSAHKVSSMEAAEFSKILENTFRLINISLVNELQIYAEAIGVNMWEVVQAASTKPFAFMPHYPGPGIGGHCIPVDPHYLRQDAEQRGIKLSMIEAASNVNDNQPKTVAKKSLSIVNSKKHNGTQPRILLIGITYKPDVDDLRESPALRIWNYLTKQNAIVDYHDSHISEYNGKKSIPLSHEVIKSYDLAVIVSNHSNIDYSLLHEAGIPILDTRNVYNGSGGIHVYHL</sequence>